<dbReference type="Pfam" id="PF20083">
    <property type="entry name" value="DUF6477"/>
    <property type="match status" value="1"/>
</dbReference>
<dbReference type="OrthoDB" id="7875218at2"/>
<gene>
    <name evidence="1" type="ORF">CVM52_14670</name>
</gene>
<dbReference type="InterPro" id="IPR045516">
    <property type="entry name" value="DUF6477"/>
</dbReference>
<evidence type="ECO:0000313" key="2">
    <source>
        <dbReference type="Proteomes" id="UP000231553"/>
    </source>
</evidence>
<dbReference type="RefSeq" id="WP_100163256.1">
    <property type="nucleotide sequence ID" value="NZ_PGTB01000065.1"/>
</dbReference>
<reference evidence="1 2" key="1">
    <citation type="journal article" date="2018" name="Int. J. Syst. Evol. Microbiol.">
        <title>Pseudooceanicola lipolyticus sp. nov., a marine alphaproteobacterium, reclassification of Oceanicola flagellatus as Pseudooceanicola flagellatus comb. nov. and emended description of the genus Pseudooceanicola.</title>
        <authorList>
            <person name="Huang M.-M."/>
            <person name="Guo L.-L."/>
            <person name="Wu Y.-H."/>
            <person name="Lai Q.-L."/>
            <person name="Shao Z.-Z."/>
            <person name="Wang C.-S."/>
            <person name="Wu M."/>
            <person name="Xu X.-W."/>
        </authorList>
    </citation>
    <scope>NUCLEOTIDE SEQUENCE [LARGE SCALE GENOMIC DNA]</scope>
    <source>
        <strain evidence="1 2">157</strain>
    </source>
</reference>
<dbReference type="Proteomes" id="UP000231553">
    <property type="component" value="Unassembled WGS sequence"/>
</dbReference>
<protein>
    <submittedName>
        <fullName evidence="1">Uncharacterized protein</fullName>
    </submittedName>
</protein>
<dbReference type="AlphaFoldDB" id="A0A2M8IZH2"/>
<keyword evidence="2" id="KW-1185">Reference proteome</keyword>
<proteinExistence type="predicted"/>
<evidence type="ECO:0000313" key="1">
    <source>
        <dbReference type="EMBL" id="PJE35929.1"/>
    </source>
</evidence>
<accession>A0A2M8IZH2</accession>
<sequence length="98" mass="11236">MQDLSSLLHALSRPRLLIRAARIGARDYSRNRHLRRLLHCETVPRPGAALVQLVELERVQNDLRRNRDAGYSLPRHLDILIAMIGERQLLTSVTPLPD</sequence>
<organism evidence="1 2">
    <name type="scientific">Pseudooceanicola lipolyticus</name>
    <dbReference type="NCBI Taxonomy" id="2029104"/>
    <lineage>
        <taxon>Bacteria</taxon>
        <taxon>Pseudomonadati</taxon>
        <taxon>Pseudomonadota</taxon>
        <taxon>Alphaproteobacteria</taxon>
        <taxon>Rhodobacterales</taxon>
        <taxon>Paracoccaceae</taxon>
        <taxon>Pseudooceanicola</taxon>
    </lineage>
</organism>
<name>A0A2M8IZH2_9RHOB</name>
<dbReference type="EMBL" id="PGTB01000065">
    <property type="protein sequence ID" value="PJE35929.1"/>
    <property type="molecule type" value="Genomic_DNA"/>
</dbReference>
<comment type="caution">
    <text evidence="1">The sequence shown here is derived from an EMBL/GenBank/DDBJ whole genome shotgun (WGS) entry which is preliminary data.</text>
</comment>